<accession>B7P190</accession>
<evidence type="ECO:0000313" key="3">
    <source>
        <dbReference type="EnsemblMetazoa" id="ISCW016102-PA"/>
    </source>
</evidence>
<dbReference type="InParanoid" id="B7P190"/>
<evidence type="ECO:0000313" key="2">
    <source>
        <dbReference type="EMBL" id="EEC00362.1"/>
    </source>
</evidence>
<name>B7P190_IXOSC</name>
<dbReference type="GO" id="GO:0003727">
    <property type="term" value="F:single-stranded RNA binding"/>
    <property type="evidence" value="ECO:0000318"/>
    <property type="project" value="GO_Central"/>
</dbReference>
<keyword evidence="1" id="KW-0175">Coiled coil</keyword>
<dbReference type="STRING" id="6945.B7P190"/>
<dbReference type="EMBL" id="DS615387">
    <property type="protein sequence ID" value="EEC00362.1"/>
    <property type="molecule type" value="Genomic_DNA"/>
</dbReference>
<dbReference type="HOGENOM" id="CLU_964047_0_0_1"/>
<dbReference type="VEuPathDB" id="VectorBase:ISCW016102"/>
<dbReference type="Proteomes" id="UP000001555">
    <property type="component" value="Unassembled WGS sequence"/>
</dbReference>
<dbReference type="AlphaFoldDB" id="B7P190"/>
<keyword evidence="4" id="KW-1185">Reference proteome</keyword>
<dbReference type="PANTHER" id="PTHR11505">
    <property type="entry name" value="L1 TRANSPOSABLE ELEMENT-RELATED"/>
    <property type="match status" value="1"/>
</dbReference>
<evidence type="ECO:0000313" key="4">
    <source>
        <dbReference type="Proteomes" id="UP000001555"/>
    </source>
</evidence>
<evidence type="ECO:0000256" key="1">
    <source>
        <dbReference type="SAM" id="Coils"/>
    </source>
</evidence>
<gene>
    <name evidence="3" type="primary">8023377</name>
    <name evidence="2" type="ORF">IscW_ISCW016102</name>
</gene>
<dbReference type="InterPro" id="IPR004244">
    <property type="entry name" value="Transposase_22"/>
</dbReference>
<dbReference type="EnsemblMetazoa" id="ISCW016102-RA">
    <property type="protein sequence ID" value="ISCW016102-PA"/>
    <property type="gene ID" value="ISCW016102"/>
</dbReference>
<organism>
    <name type="scientific">Ixodes scapularis</name>
    <name type="common">Black-legged tick</name>
    <name type="synonym">Deer tick</name>
    <dbReference type="NCBI Taxonomy" id="6945"/>
    <lineage>
        <taxon>Eukaryota</taxon>
        <taxon>Metazoa</taxon>
        <taxon>Ecdysozoa</taxon>
        <taxon>Arthropoda</taxon>
        <taxon>Chelicerata</taxon>
        <taxon>Arachnida</taxon>
        <taxon>Acari</taxon>
        <taxon>Parasitiformes</taxon>
        <taxon>Ixodida</taxon>
        <taxon>Ixodoidea</taxon>
        <taxon>Ixodidae</taxon>
        <taxon>Ixodinae</taxon>
        <taxon>Ixodes</taxon>
    </lineage>
</organism>
<proteinExistence type="predicted"/>
<dbReference type="GO" id="GO:1990904">
    <property type="term" value="C:ribonucleoprotein complex"/>
    <property type="evidence" value="ECO:0000318"/>
    <property type="project" value="GO_Central"/>
</dbReference>
<dbReference type="PaxDb" id="6945-B7P190"/>
<sequence>MVVVDLEQGPTVTHSELVESSLPFTSTDTSLANAEECQDLYLQSVSRLDTLDRACNEMRYILKDMELMERRLSDLKDRHSSITKKINIAQMELDKANERQRRCNLVVFGLNETEPDPDSCEDLVLSLARTYLMMNLTKDDIVSAYRLKSSSFPRPVLVKLSDEGKKAPLLRASVRLRGTGIGIREDYSYNVRQQRRLLTKKMHEERRAGRRASLDCGTLKVEGKVFVCDKYCEKVIEVSEDGVRVEGVGASGSSAADFSIDARCLSRDWLDKHSKMISEKIRILHGNSG</sequence>
<feature type="coiled-coil region" evidence="1">
    <location>
        <begin position="65"/>
        <end position="99"/>
    </location>
</feature>
<reference evidence="2 4" key="1">
    <citation type="submission" date="2008-03" db="EMBL/GenBank/DDBJ databases">
        <title>Annotation of Ixodes scapularis.</title>
        <authorList>
            <consortium name="Ixodes scapularis Genome Project Consortium"/>
            <person name="Caler E."/>
            <person name="Hannick L.I."/>
            <person name="Bidwell S."/>
            <person name="Joardar V."/>
            <person name="Thiagarajan M."/>
            <person name="Amedeo P."/>
            <person name="Galinsky K.J."/>
            <person name="Schobel S."/>
            <person name="Inman J."/>
            <person name="Hostetler J."/>
            <person name="Miller J."/>
            <person name="Hammond M."/>
            <person name="Megy K."/>
            <person name="Lawson D."/>
            <person name="Kodira C."/>
            <person name="Sutton G."/>
            <person name="Meyer J."/>
            <person name="Hill C.A."/>
            <person name="Birren B."/>
            <person name="Nene V."/>
            <person name="Collins F."/>
            <person name="Alarcon-Chaidez F."/>
            <person name="Wikel S."/>
            <person name="Strausberg R."/>
        </authorList>
    </citation>
    <scope>NUCLEOTIDE SEQUENCE [LARGE SCALE GENOMIC DNA]</scope>
    <source>
        <strain evidence="4">Wikel</strain>
        <strain evidence="2">Wikel colony</strain>
    </source>
</reference>
<dbReference type="EMBL" id="ABJB010500512">
    <property type="status" value="NOT_ANNOTATED_CDS"/>
    <property type="molecule type" value="Genomic_DNA"/>
</dbReference>
<dbReference type="GO" id="GO:0032197">
    <property type="term" value="P:retrotransposition"/>
    <property type="evidence" value="ECO:0000318"/>
    <property type="project" value="GO_Central"/>
</dbReference>
<reference evidence="3" key="2">
    <citation type="submission" date="2020-05" db="UniProtKB">
        <authorList>
            <consortium name="EnsemblMetazoa"/>
        </authorList>
    </citation>
    <scope>IDENTIFICATION</scope>
    <source>
        <strain evidence="3">wikel</strain>
    </source>
</reference>
<dbReference type="VEuPathDB" id="VectorBase:ISCI016102"/>
<dbReference type="VEuPathDB" id="VectorBase:ISCP_035904"/>
<dbReference type="OrthoDB" id="6059368at2759"/>
<protein>
    <submittedName>
        <fullName evidence="2 3">Uncharacterized protein</fullName>
    </submittedName>
</protein>
<dbReference type="KEGG" id="isc:8023377"/>